<gene>
    <name evidence="3" type="primary">g7290</name>
    <name evidence="3" type="ORF">VP750_LOCUS6242</name>
</gene>
<evidence type="ECO:0000256" key="1">
    <source>
        <dbReference type="SAM" id="Coils"/>
    </source>
</evidence>
<evidence type="ECO:0000256" key="2">
    <source>
        <dbReference type="SAM" id="MobiDB-lite"/>
    </source>
</evidence>
<reference evidence="3 4" key="1">
    <citation type="submission" date="2024-06" db="EMBL/GenBank/DDBJ databases">
        <authorList>
            <person name="Kraege A."/>
            <person name="Thomma B."/>
        </authorList>
    </citation>
    <scope>NUCLEOTIDE SEQUENCE [LARGE SCALE GENOMIC DNA]</scope>
</reference>
<feature type="coiled-coil region" evidence="1">
    <location>
        <begin position="126"/>
        <end position="180"/>
    </location>
</feature>
<evidence type="ECO:0000313" key="4">
    <source>
        <dbReference type="Proteomes" id="UP001497392"/>
    </source>
</evidence>
<feature type="compositionally biased region" description="Polar residues" evidence="2">
    <location>
        <begin position="235"/>
        <end position="244"/>
    </location>
</feature>
<proteinExistence type="predicted"/>
<evidence type="ECO:0000313" key="3">
    <source>
        <dbReference type="EMBL" id="CAL5224583.1"/>
    </source>
</evidence>
<comment type="caution">
    <text evidence="3">The sequence shown here is derived from an EMBL/GenBank/DDBJ whole genome shotgun (WGS) entry which is preliminary data.</text>
</comment>
<dbReference type="EMBL" id="CAXHTA020000011">
    <property type="protein sequence ID" value="CAL5224583.1"/>
    <property type="molecule type" value="Genomic_DNA"/>
</dbReference>
<keyword evidence="4" id="KW-1185">Reference proteome</keyword>
<keyword evidence="1" id="KW-0175">Coiled coil</keyword>
<accession>A0ABP1FXI5</accession>
<protein>
    <submittedName>
        <fullName evidence="3">G7290 protein</fullName>
    </submittedName>
</protein>
<feature type="region of interest" description="Disordered" evidence="2">
    <location>
        <begin position="225"/>
        <end position="244"/>
    </location>
</feature>
<sequence length="398" mass="43811">MQARSQQQWMRFQNIPGDDTPRIAAVRLSIEKENMATCTPEAPQRQPWRSLESPLCNTPLGCLVTHVTPVNQCTAASSLCRAVAYSSIPDVAHSCAYDSDADASECTPGKAVANSDQEAGEVQVLLAEKDAELRQLAQRIERMEARRGAIDELQQLDALEARLKAEMLQKEQQIQVLKSNCKSRPTLMPLLINGMAHCERSVSKEANKWALRALKALNLKPISPATPEADIATPAQRTPEVQSQPDARSPFFFSPWAFPPISLAKVRKGRFVVLTEGHAGADSAFCMGGEQLWLGKVEQRGPSSIQLLMYKPQRNAAGLTLAFEPCMDGNGYPVLEEVSLARRSILAIFDELERLQRGGVGILPEPTVEEIIKRLRHRYESSADENSPSLASWASPST</sequence>
<organism evidence="3 4">
    <name type="scientific">Coccomyxa viridis</name>
    <dbReference type="NCBI Taxonomy" id="1274662"/>
    <lineage>
        <taxon>Eukaryota</taxon>
        <taxon>Viridiplantae</taxon>
        <taxon>Chlorophyta</taxon>
        <taxon>core chlorophytes</taxon>
        <taxon>Trebouxiophyceae</taxon>
        <taxon>Trebouxiophyceae incertae sedis</taxon>
        <taxon>Coccomyxaceae</taxon>
        <taxon>Coccomyxa</taxon>
    </lineage>
</organism>
<name>A0ABP1FXI5_9CHLO</name>
<dbReference type="Proteomes" id="UP001497392">
    <property type="component" value="Unassembled WGS sequence"/>
</dbReference>